<feature type="compositionally biased region" description="Polar residues" evidence="1">
    <location>
        <begin position="22"/>
        <end position="32"/>
    </location>
</feature>
<dbReference type="EMBL" id="MU004230">
    <property type="protein sequence ID" value="KAF2674441.1"/>
    <property type="molecule type" value="Genomic_DNA"/>
</dbReference>
<accession>A0A6A6USR2</accession>
<name>A0A6A6USR2_9PEZI</name>
<sequence>MADQPLPPPPDKGKSKAKNEQDASQESSNPASMASRVLASATGLARDFMSSTNGNMATDLGSTLSSNGKAIPSASNTNSSALESLQSPQTRLPSAATAVRQGETFQEPEMHFNTEAEFQKFTQTGLYPSSLAYAQPYTTASQWTSEFNNSTTTPDRGAGIQKSTPVGLYPSPLAFAQPSTTASEWKDEFSTFIETPADGAEVSALLDDPSFVAMTDIYELDDPNAPDAADLFSTEALSPAELESLRDLKTNALAPPPTHGKVGAHSNINLLPDFSGASPEQREAWFRDWDNVLNGYTDQVWGDILPTVQEARKHLEEVQAGTSSLDNSAVARLRMILGHVDAIANTQ</sequence>
<gene>
    <name evidence="2" type="ORF">BT63DRAFT_10275</name>
</gene>
<proteinExistence type="predicted"/>
<feature type="compositionally biased region" description="Polar residues" evidence="1">
    <location>
        <begin position="49"/>
        <end position="92"/>
    </location>
</feature>
<dbReference type="OrthoDB" id="5337545at2759"/>
<feature type="compositionally biased region" description="Basic and acidic residues" evidence="1">
    <location>
        <begin position="11"/>
        <end position="21"/>
    </location>
</feature>
<feature type="compositionally biased region" description="Pro residues" evidence="1">
    <location>
        <begin position="1"/>
        <end position="10"/>
    </location>
</feature>
<protein>
    <submittedName>
        <fullName evidence="2">Uncharacterized protein</fullName>
    </submittedName>
</protein>
<organism evidence="2 3">
    <name type="scientific">Microthyrium microscopicum</name>
    <dbReference type="NCBI Taxonomy" id="703497"/>
    <lineage>
        <taxon>Eukaryota</taxon>
        <taxon>Fungi</taxon>
        <taxon>Dikarya</taxon>
        <taxon>Ascomycota</taxon>
        <taxon>Pezizomycotina</taxon>
        <taxon>Dothideomycetes</taxon>
        <taxon>Dothideomycetes incertae sedis</taxon>
        <taxon>Microthyriales</taxon>
        <taxon>Microthyriaceae</taxon>
        <taxon>Microthyrium</taxon>
    </lineage>
</organism>
<keyword evidence="3" id="KW-1185">Reference proteome</keyword>
<dbReference type="Proteomes" id="UP000799302">
    <property type="component" value="Unassembled WGS sequence"/>
</dbReference>
<evidence type="ECO:0000313" key="3">
    <source>
        <dbReference type="Proteomes" id="UP000799302"/>
    </source>
</evidence>
<dbReference type="AlphaFoldDB" id="A0A6A6USR2"/>
<feature type="region of interest" description="Disordered" evidence="1">
    <location>
        <begin position="1"/>
        <end position="93"/>
    </location>
</feature>
<evidence type="ECO:0000313" key="2">
    <source>
        <dbReference type="EMBL" id="KAF2674441.1"/>
    </source>
</evidence>
<evidence type="ECO:0000256" key="1">
    <source>
        <dbReference type="SAM" id="MobiDB-lite"/>
    </source>
</evidence>
<reference evidence="2" key="1">
    <citation type="journal article" date="2020" name="Stud. Mycol.">
        <title>101 Dothideomycetes genomes: a test case for predicting lifestyles and emergence of pathogens.</title>
        <authorList>
            <person name="Haridas S."/>
            <person name="Albert R."/>
            <person name="Binder M."/>
            <person name="Bloem J."/>
            <person name="Labutti K."/>
            <person name="Salamov A."/>
            <person name="Andreopoulos B."/>
            <person name="Baker S."/>
            <person name="Barry K."/>
            <person name="Bills G."/>
            <person name="Bluhm B."/>
            <person name="Cannon C."/>
            <person name="Castanera R."/>
            <person name="Culley D."/>
            <person name="Daum C."/>
            <person name="Ezra D."/>
            <person name="Gonzalez J."/>
            <person name="Henrissat B."/>
            <person name="Kuo A."/>
            <person name="Liang C."/>
            <person name="Lipzen A."/>
            <person name="Lutzoni F."/>
            <person name="Magnuson J."/>
            <person name="Mondo S."/>
            <person name="Nolan M."/>
            <person name="Ohm R."/>
            <person name="Pangilinan J."/>
            <person name="Park H.-J."/>
            <person name="Ramirez L."/>
            <person name="Alfaro M."/>
            <person name="Sun H."/>
            <person name="Tritt A."/>
            <person name="Yoshinaga Y."/>
            <person name="Zwiers L.-H."/>
            <person name="Turgeon B."/>
            <person name="Goodwin S."/>
            <person name="Spatafora J."/>
            <person name="Crous P."/>
            <person name="Grigoriev I."/>
        </authorList>
    </citation>
    <scope>NUCLEOTIDE SEQUENCE</scope>
    <source>
        <strain evidence="2">CBS 115976</strain>
    </source>
</reference>